<keyword evidence="7" id="KW-0297">G-protein coupled receptor</keyword>
<comment type="similarity">
    <text evidence="2">Belongs to the G-protein coupled receptor 3 family.</text>
</comment>
<evidence type="ECO:0000256" key="12">
    <source>
        <dbReference type="SAM" id="Phobius"/>
    </source>
</evidence>
<feature type="transmembrane region" description="Helical" evidence="12">
    <location>
        <begin position="798"/>
        <end position="821"/>
    </location>
</feature>
<feature type="signal peptide" evidence="13">
    <location>
        <begin position="1"/>
        <end position="16"/>
    </location>
</feature>
<dbReference type="Proteomes" id="UP001474421">
    <property type="component" value="Unassembled WGS sequence"/>
</dbReference>
<evidence type="ECO:0000256" key="10">
    <source>
        <dbReference type="ARBA" id="ARBA00023180"/>
    </source>
</evidence>
<dbReference type="PANTHER" id="PTHR24061">
    <property type="entry name" value="CALCIUM-SENSING RECEPTOR-RELATED"/>
    <property type="match status" value="1"/>
</dbReference>
<evidence type="ECO:0000256" key="5">
    <source>
        <dbReference type="ARBA" id="ARBA00022729"/>
    </source>
</evidence>
<keyword evidence="5 13" id="KW-0732">Signal</keyword>
<dbReference type="PROSITE" id="PS00981">
    <property type="entry name" value="G_PROTEIN_RECEP_F3_3"/>
    <property type="match status" value="1"/>
</dbReference>
<feature type="transmembrane region" description="Helical" evidence="12">
    <location>
        <begin position="833"/>
        <end position="853"/>
    </location>
</feature>
<reference evidence="15 16" key="1">
    <citation type="journal article" date="2024" name="Proc. Natl. Acad. Sci. U.S.A.">
        <title>The genetic regulatory architecture and epigenomic basis for age-related changes in rattlesnake venom.</title>
        <authorList>
            <person name="Hogan M.P."/>
            <person name="Holding M.L."/>
            <person name="Nystrom G.S."/>
            <person name="Colston T.J."/>
            <person name="Bartlett D.A."/>
            <person name="Mason A.J."/>
            <person name="Ellsworth S.A."/>
            <person name="Rautsaw R.M."/>
            <person name="Lawrence K.C."/>
            <person name="Strickland J.L."/>
            <person name="He B."/>
            <person name="Fraser P."/>
            <person name="Margres M.J."/>
            <person name="Gilbert D.M."/>
            <person name="Gibbs H.L."/>
            <person name="Parkinson C.L."/>
            <person name="Rokyta D.R."/>
        </authorList>
    </citation>
    <scope>NUCLEOTIDE SEQUENCE [LARGE SCALE GENOMIC DNA]</scope>
    <source>
        <strain evidence="15">DRR0105</strain>
    </source>
</reference>
<keyword evidence="11" id="KW-0807">Transducer</keyword>
<dbReference type="PROSITE" id="PS50259">
    <property type="entry name" value="G_PROTEIN_RECEP_F3_4"/>
    <property type="match status" value="1"/>
</dbReference>
<evidence type="ECO:0000256" key="11">
    <source>
        <dbReference type="ARBA" id="ARBA00023224"/>
    </source>
</evidence>
<proteinExistence type="inferred from homology"/>
<dbReference type="Pfam" id="PF00003">
    <property type="entry name" value="7tm_3"/>
    <property type="match status" value="1"/>
</dbReference>
<dbReference type="InterPro" id="IPR000337">
    <property type="entry name" value="GPCR_3"/>
</dbReference>
<comment type="subcellular location">
    <subcellularLocation>
        <location evidence="1">Cell membrane</location>
        <topology evidence="1">Multi-pass membrane protein</topology>
    </subcellularLocation>
</comment>
<dbReference type="Pfam" id="PF01094">
    <property type="entry name" value="ANF_receptor"/>
    <property type="match status" value="1"/>
</dbReference>
<dbReference type="InterPro" id="IPR000068">
    <property type="entry name" value="GPCR_3_Ca_sens_rcpt-rel"/>
</dbReference>
<comment type="caution">
    <text evidence="15">The sequence shown here is derived from an EMBL/GenBank/DDBJ whole genome shotgun (WGS) entry which is preliminary data.</text>
</comment>
<dbReference type="Gene3D" id="3.40.50.2300">
    <property type="match status" value="3"/>
</dbReference>
<dbReference type="InterPro" id="IPR011500">
    <property type="entry name" value="GPCR_3_9-Cys_dom"/>
</dbReference>
<dbReference type="GO" id="GO:0005886">
    <property type="term" value="C:plasma membrane"/>
    <property type="evidence" value="ECO:0007669"/>
    <property type="project" value="UniProtKB-SubCell"/>
</dbReference>
<protein>
    <submittedName>
        <fullName evidence="15">Type-2 vomeronasal receptor</fullName>
    </submittedName>
</protein>
<dbReference type="CDD" id="cd15283">
    <property type="entry name" value="7tmC_V2R_pheromone"/>
    <property type="match status" value="1"/>
</dbReference>
<dbReference type="Gene3D" id="2.10.50.30">
    <property type="entry name" value="GPCR, family 3, nine cysteines domain"/>
    <property type="match status" value="1"/>
</dbReference>
<evidence type="ECO:0000256" key="8">
    <source>
        <dbReference type="ARBA" id="ARBA00023136"/>
    </source>
</evidence>
<feature type="transmembrane region" description="Helical" evidence="12">
    <location>
        <begin position="709"/>
        <end position="734"/>
    </location>
</feature>
<feature type="transmembrane region" description="Helical" evidence="12">
    <location>
        <begin position="859"/>
        <end position="881"/>
    </location>
</feature>
<dbReference type="InterPro" id="IPR001828">
    <property type="entry name" value="ANF_lig-bd_rcpt"/>
</dbReference>
<evidence type="ECO:0000259" key="14">
    <source>
        <dbReference type="PROSITE" id="PS50259"/>
    </source>
</evidence>
<evidence type="ECO:0000256" key="6">
    <source>
        <dbReference type="ARBA" id="ARBA00022989"/>
    </source>
</evidence>
<dbReference type="InterPro" id="IPR017978">
    <property type="entry name" value="GPCR_3_C"/>
</dbReference>
<feature type="transmembrane region" description="Helical" evidence="12">
    <location>
        <begin position="754"/>
        <end position="773"/>
    </location>
</feature>
<dbReference type="InterPro" id="IPR038550">
    <property type="entry name" value="GPCR_3_9-Cys_sf"/>
</dbReference>
<evidence type="ECO:0000256" key="2">
    <source>
        <dbReference type="ARBA" id="ARBA00007242"/>
    </source>
</evidence>
<dbReference type="SUPFAM" id="SSF53822">
    <property type="entry name" value="Periplasmic binding protein-like I"/>
    <property type="match status" value="1"/>
</dbReference>
<evidence type="ECO:0000256" key="13">
    <source>
        <dbReference type="SAM" id="SignalP"/>
    </source>
</evidence>
<keyword evidence="8 12" id="KW-0472">Membrane</keyword>
<dbReference type="GO" id="GO:0004930">
    <property type="term" value="F:G protein-coupled receptor activity"/>
    <property type="evidence" value="ECO:0007669"/>
    <property type="project" value="UniProtKB-KW"/>
</dbReference>
<keyword evidence="10" id="KW-0325">Glycoprotein</keyword>
<dbReference type="Pfam" id="PF07562">
    <property type="entry name" value="NCD3G"/>
    <property type="match status" value="1"/>
</dbReference>
<evidence type="ECO:0000256" key="3">
    <source>
        <dbReference type="ARBA" id="ARBA00022475"/>
    </source>
</evidence>
<sequence length="905" mass="102368">MVLLFLLMLLFSQISCKTLNAKCPLTLERDETDPLNYFKPGDYLISGITPVTTTMFRPFTFRKAPTNKVLWKIITKYFEILPFVFTVHEINQDPRILPNLTLGYNIHDNHFDARTTSEALVDLLSPGLANVPNYKCGGKQNNLLAIIEGTETDISIQISLMSSNYKIPQVSYSFVSHLLGDKTQFPFFSTILPKEGVQYLGILKLLLHFQWTSVGLFAPDTENGKHFIAEMVPMLFKNGICVVFSQTLSGMNIDYVKTGYASLRAWKEVNVFIYFLEANFFLDGVMVIEVLIKHYILDIKPNSMESTTPTRKVFVTTALWDLNVDLTYSHITHQHILGFFSFLIQKKRKIKDIDYISLFTSLRNFAQKAFHCLYSKAASTVKGWTRCTKKEAVETLPQEDIEKTVSLEGAYIYHTVWALARALDTAYSSQSQKRLKGGGEIPVLQIIQPWQFHPFLQDSQFYTTSIDGIHLDENGELATDLDIVNWLHPFLQDSQFYNNSINGIYLDENGELAADLDIVNWMKFSNNSVVSVKFGSIARQASSEPEFKIDEEAIVWPKWFNQTLPSSRCVERCRPGFLKVVQRGRPVCCYDCIPCAKGTISTQEDAVHCTRCLEDQYPNESQDRCLPKDITFLSYGEYLGIILASFALFLSFITTFVLAIFIKCHETSIVKANNRDLSYILLTSLLLSFLTSFLFIGQPRKLTCLVRQAAFIIIFSIAVSSLLAKTITVVLAFLATKPGNRMRRWLGKTLANALVLACSAVQVLICSIWLAIFPPFPDTDKHSHPAEIVLQCNEGPAIMFYSALSYMGFLAIVCFTVAFLARRLPGAFNEAKLITFSMLVFCSVWVSFVPTYLSTKGKYMVAVQIFSILASSAGLLSCIFFPKSYIILLRPELNTKEQLTTKIKV</sequence>
<accession>A0AAW1BVF0</accession>
<evidence type="ECO:0000313" key="16">
    <source>
        <dbReference type="Proteomes" id="UP001474421"/>
    </source>
</evidence>
<dbReference type="FunFam" id="2.10.50.30:FF:000002">
    <property type="entry name" value="Vomeronasal 2 receptor, h1"/>
    <property type="match status" value="1"/>
</dbReference>
<dbReference type="EMBL" id="JAOTOJ010000002">
    <property type="protein sequence ID" value="KAK9405735.1"/>
    <property type="molecule type" value="Genomic_DNA"/>
</dbReference>
<evidence type="ECO:0000256" key="9">
    <source>
        <dbReference type="ARBA" id="ARBA00023170"/>
    </source>
</evidence>
<feature type="chain" id="PRO_5043564730" evidence="13">
    <location>
        <begin position="17"/>
        <end position="905"/>
    </location>
</feature>
<dbReference type="InterPro" id="IPR028082">
    <property type="entry name" value="Peripla_BP_I"/>
</dbReference>
<evidence type="ECO:0000313" key="15">
    <source>
        <dbReference type="EMBL" id="KAK9405735.1"/>
    </source>
</evidence>
<keyword evidence="16" id="KW-1185">Reference proteome</keyword>
<feature type="transmembrane region" description="Helical" evidence="12">
    <location>
        <begin position="677"/>
        <end position="697"/>
    </location>
</feature>
<evidence type="ECO:0000256" key="1">
    <source>
        <dbReference type="ARBA" id="ARBA00004651"/>
    </source>
</evidence>
<feature type="transmembrane region" description="Helical" evidence="12">
    <location>
        <begin position="638"/>
        <end position="665"/>
    </location>
</feature>
<name>A0AAW1BVF0_CROAD</name>
<keyword evidence="3" id="KW-1003">Cell membrane</keyword>
<keyword evidence="6 12" id="KW-1133">Transmembrane helix</keyword>
<dbReference type="InterPro" id="IPR017979">
    <property type="entry name" value="GPCR_3_CS"/>
</dbReference>
<dbReference type="PANTHER" id="PTHR24061:SF599">
    <property type="entry name" value="G-PROTEIN COUPLED RECEPTORS FAMILY 3 PROFILE DOMAIN-CONTAINING PROTEIN"/>
    <property type="match status" value="1"/>
</dbReference>
<gene>
    <name evidence="15" type="ORF">NXF25_004509</name>
</gene>
<dbReference type="AlphaFoldDB" id="A0AAW1BVF0"/>
<dbReference type="PRINTS" id="PR00248">
    <property type="entry name" value="GPCRMGR"/>
</dbReference>
<evidence type="ECO:0000256" key="4">
    <source>
        <dbReference type="ARBA" id="ARBA00022692"/>
    </source>
</evidence>
<feature type="domain" description="G-protein coupled receptors family 3 profile" evidence="14">
    <location>
        <begin position="639"/>
        <end position="903"/>
    </location>
</feature>
<keyword evidence="4 12" id="KW-0812">Transmembrane</keyword>
<organism evidence="15 16">
    <name type="scientific">Crotalus adamanteus</name>
    <name type="common">Eastern diamondback rattlesnake</name>
    <dbReference type="NCBI Taxonomy" id="8729"/>
    <lineage>
        <taxon>Eukaryota</taxon>
        <taxon>Metazoa</taxon>
        <taxon>Chordata</taxon>
        <taxon>Craniata</taxon>
        <taxon>Vertebrata</taxon>
        <taxon>Euteleostomi</taxon>
        <taxon>Lepidosauria</taxon>
        <taxon>Squamata</taxon>
        <taxon>Bifurcata</taxon>
        <taxon>Unidentata</taxon>
        <taxon>Episquamata</taxon>
        <taxon>Toxicofera</taxon>
        <taxon>Serpentes</taxon>
        <taxon>Colubroidea</taxon>
        <taxon>Viperidae</taxon>
        <taxon>Crotalinae</taxon>
        <taxon>Crotalus</taxon>
    </lineage>
</organism>
<evidence type="ECO:0000256" key="7">
    <source>
        <dbReference type="ARBA" id="ARBA00023040"/>
    </source>
</evidence>
<keyword evidence="9 15" id="KW-0675">Receptor</keyword>